<dbReference type="Gene3D" id="3.10.10.10">
    <property type="entry name" value="HIV Type 1 Reverse Transcriptase, subunit A, domain 1"/>
    <property type="match status" value="1"/>
</dbReference>
<evidence type="ECO:0000313" key="1">
    <source>
        <dbReference type="EMBL" id="RDX73045.1"/>
    </source>
</evidence>
<dbReference type="Proteomes" id="UP000257109">
    <property type="component" value="Unassembled WGS sequence"/>
</dbReference>
<dbReference type="AlphaFoldDB" id="A0A371F471"/>
<proteinExistence type="predicted"/>
<feature type="non-terminal residue" evidence="1">
    <location>
        <position position="105"/>
    </location>
</feature>
<dbReference type="InterPro" id="IPR053134">
    <property type="entry name" value="RNA-dir_DNA_polymerase"/>
</dbReference>
<protein>
    <submittedName>
        <fullName evidence="1">Retrovirus-related Pol polyprotein</fullName>
    </submittedName>
</protein>
<dbReference type="InterPro" id="IPR043502">
    <property type="entry name" value="DNA/RNA_pol_sf"/>
</dbReference>
<name>A0A371F471_MUCPR</name>
<dbReference type="PANTHER" id="PTHR24559:SF444">
    <property type="entry name" value="REVERSE TRANSCRIPTASE DOMAIN-CONTAINING PROTEIN"/>
    <property type="match status" value="1"/>
</dbReference>
<organism evidence="1 2">
    <name type="scientific">Mucuna pruriens</name>
    <name type="common">Velvet bean</name>
    <name type="synonym">Dolichos pruriens</name>
    <dbReference type="NCBI Taxonomy" id="157652"/>
    <lineage>
        <taxon>Eukaryota</taxon>
        <taxon>Viridiplantae</taxon>
        <taxon>Streptophyta</taxon>
        <taxon>Embryophyta</taxon>
        <taxon>Tracheophyta</taxon>
        <taxon>Spermatophyta</taxon>
        <taxon>Magnoliopsida</taxon>
        <taxon>eudicotyledons</taxon>
        <taxon>Gunneridae</taxon>
        <taxon>Pentapetalae</taxon>
        <taxon>rosids</taxon>
        <taxon>fabids</taxon>
        <taxon>Fabales</taxon>
        <taxon>Fabaceae</taxon>
        <taxon>Papilionoideae</taxon>
        <taxon>50 kb inversion clade</taxon>
        <taxon>NPAAA clade</taxon>
        <taxon>indigoferoid/millettioid clade</taxon>
        <taxon>Phaseoleae</taxon>
        <taxon>Mucuna</taxon>
    </lineage>
</organism>
<reference evidence="1" key="1">
    <citation type="submission" date="2018-05" db="EMBL/GenBank/DDBJ databases">
        <title>Draft genome of Mucuna pruriens seed.</title>
        <authorList>
            <person name="Nnadi N.E."/>
            <person name="Vos R."/>
            <person name="Hasami M.H."/>
            <person name="Devisetty U.K."/>
            <person name="Aguiy J.C."/>
        </authorList>
    </citation>
    <scope>NUCLEOTIDE SEQUENCE [LARGE SCALE GENOMIC DNA]</scope>
    <source>
        <strain evidence="1">JCA_2017</strain>
    </source>
</reference>
<dbReference type="InterPro" id="IPR043128">
    <property type="entry name" value="Rev_trsase/Diguanyl_cyclase"/>
</dbReference>
<dbReference type="CDD" id="cd01647">
    <property type="entry name" value="RT_LTR"/>
    <property type="match status" value="1"/>
</dbReference>
<gene>
    <name evidence="1" type="primary">pol</name>
    <name evidence="1" type="ORF">CR513_47400</name>
</gene>
<sequence>MQIHIAPEDQYKMTFTYPFGTFAYTYMPFGLCNAPSTFQRLLDKYLLELATRLHGSLYGQLHGNLSKVLTRCIDTNLVLNFEKCHFIVIEGIVLGHLVSNKGIDK</sequence>
<accession>A0A371F471</accession>
<keyword evidence="2" id="KW-1185">Reference proteome</keyword>
<dbReference type="Gene3D" id="3.30.70.270">
    <property type="match status" value="1"/>
</dbReference>
<dbReference type="SUPFAM" id="SSF56672">
    <property type="entry name" value="DNA/RNA polymerases"/>
    <property type="match status" value="1"/>
</dbReference>
<dbReference type="PANTHER" id="PTHR24559">
    <property type="entry name" value="TRANSPOSON TY3-I GAG-POL POLYPROTEIN"/>
    <property type="match status" value="1"/>
</dbReference>
<evidence type="ECO:0000313" key="2">
    <source>
        <dbReference type="Proteomes" id="UP000257109"/>
    </source>
</evidence>
<dbReference type="EMBL" id="QJKJ01010675">
    <property type="protein sequence ID" value="RDX73045.1"/>
    <property type="molecule type" value="Genomic_DNA"/>
</dbReference>
<feature type="non-terminal residue" evidence="1">
    <location>
        <position position="1"/>
    </location>
</feature>
<comment type="caution">
    <text evidence="1">The sequence shown here is derived from an EMBL/GenBank/DDBJ whole genome shotgun (WGS) entry which is preliminary data.</text>
</comment>
<dbReference type="OrthoDB" id="1689949at2759"/>